<dbReference type="PROSITE" id="PS51257">
    <property type="entry name" value="PROKAR_LIPOPROTEIN"/>
    <property type="match status" value="1"/>
</dbReference>
<dbReference type="EMBL" id="GGFM01011549">
    <property type="protein sequence ID" value="MBW32300.1"/>
    <property type="molecule type" value="Transcribed_RNA"/>
</dbReference>
<accession>A0A2M3ZV31</accession>
<sequence length="76" mass="7970">MSTSRRLSGLSFSLSAGACGFNGGQKHGPWLDYDLAPPGGSEGHARVVLRLITAARFTAVPAAIASGYYCVVDARW</sequence>
<proteinExistence type="predicted"/>
<protein>
    <submittedName>
        <fullName evidence="1">Putative secreted peptide</fullName>
    </submittedName>
</protein>
<evidence type="ECO:0000313" key="1">
    <source>
        <dbReference type="EMBL" id="MBW32300.1"/>
    </source>
</evidence>
<reference evidence="1" key="1">
    <citation type="submission" date="2018-01" db="EMBL/GenBank/DDBJ databases">
        <title>An insight into the sialome of Amazonian anophelines.</title>
        <authorList>
            <person name="Ribeiro J.M."/>
            <person name="Scarpassa V."/>
            <person name="Calvo E."/>
        </authorList>
    </citation>
    <scope>NUCLEOTIDE SEQUENCE</scope>
    <source>
        <tissue evidence="1">Salivary glands</tissue>
    </source>
</reference>
<dbReference type="AlphaFoldDB" id="A0A2M3ZV31"/>
<name>A0A2M3ZV31_9DIPT</name>
<organism evidence="1">
    <name type="scientific">Anopheles braziliensis</name>
    <dbReference type="NCBI Taxonomy" id="58242"/>
    <lineage>
        <taxon>Eukaryota</taxon>
        <taxon>Metazoa</taxon>
        <taxon>Ecdysozoa</taxon>
        <taxon>Arthropoda</taxon>
        <taxon>Hexapoda</taxon>
        <taxon>Insecta</taxon>
        <taxon>Pterygota</taxon>
        <taxon>Neoptera</taxon>
        <taxon>Endopterygota</taxon>
        <taxon>Diptera</taxon>
        <taxon>Nematocera</taxon>
        <taxon>Culicoidea</taxon>
        <taxon>Culicidae</taxon>
        <taxon>Anophelinae</taxon>
        <taxon>Anopheles</taxon>
    </lineage>
</organism>